<comment type="subcellular location">
    <subcellularLocation>
        <location evidence="1">Secreted</location>
        <location evidence="1">Extracellular space</location>
        <location evidence="1">Extracellular matrix</location>
    </subcellularLocation>
</comment>
<dbReference type="PANTHER" id="PTHR31118:SF12">
    <property type="entry name" value="CYCLASE-LIKE PROTEIN 2"/>
    <property type="match status" value="1"/>
</dbReference>
<name>A0A9D4UEZ2_ADICA</name>
<sequence length="278" mass="30607">MGMNVYVFFVFCICVTSALPTSCGSFEDLQPTCSFLAPPARSSSTRGTIIDISHTYREDLPSFEEDDGVGVVIQLVASIANGSRANQSFLKMGVHTGTHVDAPSHIFQEYFDSGDHVDTLDLYALNGFALVVDVPRDTNLTAEAMQALNIPNGVERVLFRTLNTDRRLMWKKQFDSSYVGLTTDGAEWLRDNTKIKLVGIDYLSVASYDYLIEAHVVLLQNKDIILVEGLNLDNVAVGLYELHCLPLKLLKSDGSPIRSITAVYVKDVLSCNLVATLC</sequence>
<dbReference type="GO" id="GO:0019441">
    <property type="term" value="P:L-tryptophan catabolic process to kynurenine"/>
    <property type="evidence" value="ECO:0007669"/>
    <property type="project" value="InterPro"/>
</dbReference>
<dbReference type="Gene3D" id="3.50.30.50">
    <property type="entry name" value="Putative cyclase"/>
    <property type="match status" value="1"/>
</dbReference>
<dbReference type="PANTHER" id="PTHR31118">
    <property type="entry name" value="CYCLASE-LIKE PROTEIN 2"/>
    <property type="match status" value="1"/>
</dbReference>
<dbReference type="InterPro" id="IPR037175">
    <property type="entry name" value="KFase_sf"/>
</dbReference>
<dbReference type="GO" id="GO:0004061">
    <property type="term" value="F:arylformamidase activity"/>
    <property type="evidence" value="ECO:0007669"/>
    <property type="project" value="InterPro"/>
</dbReference>
<evidence type="ECO:0000313" key="5">
    <source>
        <dbReference type="EMBL" id="KAI5066447.1"/>
    </source>
</evidence>
<dbReference type="Pfam" id="PF04199">
    <property type="entry name" value="Cyclase"/>
    <property type="match status" value="1"/>
</dbReference>
<keyword evidence="4" id="KW-0732">Signal</keyword>
<dbReference type="EMBL" id="JABFUD020000018">
    <property type="protein sequence ID" value="KAI5066447.1"/>
    <property type="molecule type" value="Genomic_DNA"/>
</dbReference>
<organism evidence="5 6">
    <name type="scientific">Adiantum capillus-veneris</name>
    <name type="common">Maidenhair fern</name>
    <dbReference type="NCBI Taxonomy" id="13818"/>
    <lineage>
        <taxon>Eukaryota</taxon>
        <taxon>Viridiplantae</taxon>
        <taxon>Streptophyta</taxon>
        <taxon>Embryophyta</taxon>
        <taxon>Tracheophyta</taxon>
        <taxon>Polypodiopsida</taxon>
        <taxon>Polypodiidae</taxon>
        <taxon>Polypodiales</taxon>
        <taxon>Pteridineae</taxon>
        <taxon>Pteridaceae</taxon>
        <taxon>Vittarioideae</taxon>
        <taxon>Adiantum</taxon>
    </lineage>
</organism>
<keyword evidence="6" id="KW-1185">Reference proteome</keyword>
<evidence type="ECO:0000256" key="3">
    <source>
        <dbReference type="ARBA" id="ARBA00022530"/>
    </source>
</evidence>
<comment type="similarity">
    <text evidence="2">Belongs to the Cyclase 1 superfamily.</text>
</comment>
<gene>
    <name evidence="5" type="ORF">GOP47_0019071</name>
</gene>
<feature type="signal peptide" evidence="4">
    <location>
        <begin position="1"/>
        <end position="18"/>
    </location>
</feature>
<dbReference type="InterPro" id="IPR007325">
    <property type="entry name" value="KFase/CYL"/>
</dbReference>
<dbReference type="AlphaFoldDB" id="A0A9D4UEZ2"/>
<accession>A0A9D4UEZ2</accession>
<evidence type="ECO:0000256" key="2">
    <source>
        <dbReference type="ARBA" id="ARBA00007865"/>
    </source>
</evidence>
<keyword evidence="3" id="KW-0964">Secreted</keyword>
<feature type="chain" id="PRO_5038384231" evidence="4">
    <location>
        <begin position="19"/>
        <end position="278"/>
    </location>
</feature>
<keyword evidence="3" id="KW-0272">Extracellular matrix</keyword>
<comment type="caution">
    <text evidence="5">The sequence shown here is derived from an EMBL/GenBank/DDBJ whole genome shotgun (WGS) entry which is preliminary data.</text>
</comment>
<reference evidence="5" key="1">
    <citation type="submission" date="2021-01" db="EMBL/GenBank/DDBJ databases">
        <title>Adiantum capillus-veneris genome.</title>
        <authorList>
            <person name="Fang Y."/>
            <person name="Liao Q."/>
        </authorList>
    </citation>
    <scope>NUCLEOTIDE SEQUENCE</scope>
    <source>
        <strain evidence="5">H3</strain>
        <tissue evidence="5">Leaf</tissue>
    </source>
</reference>
<dbReference type="Proteomes" id="UP000886520">
    <property type="component" value="Chromosome 18"/>
</dbReference>
<dbReference type="SUPFAM" id="SSF102198">
    <property type="entry name" value="Putative cyclase"/>
    <property type="match status" value="1"/>
</dbReference>
<protein>
    <submittedName>
        <fullName evidence="5">Uncharacterized protein</fullName>
    </submittedName>
</protein>
<evidence type="ECO:0000256" key="1">
    <source>
        <dbReference type="ARBA" id="ARBA00004498"/>
    </source>
</evidence>
<proteinExistence type="inferred from homology"/>
<evidence type="ECO:0000313" key="6">
    <source>
        <dbReference type="Proteomes" id="UP000886520"/>
    </source>
</evidence>
<dbReference type="OrthoDB" id="1911766at2759"/>
<evidence type="ECO:0000256" key="4">
    <source>
        <dbReference type="SAM" id="SignalP"/>
    </source>
</evidence>